<dbReference type="SUPFAM" id="SSF161098">
    <property type="entry name" value="MetI-like"/>
    <property type="match status" value="1"/>
</dbReference>
<feature type="transmembrane region" description="Helical" evidence="7">
    <location>
        <begin position="155"/>
        <end position="179"/>
    </location>
</feature>
<evidence type="ECO:0000256" key="3">
    <source>
        <dbReference type="ARBA" id="ARBA00022475"/>
    </source>
</evidence>
<dbReference type="InterPro" id="IPR051393">
    <property type="entry name" value="ABC_transporter_permease"/>
</dbReference>
<accession>A0ABW4A0M8</accession>
<gene>
    <name evidence="9" type="ORF">ACFQ5G_02205</name>
</gene>
<dbReference type="InterPro" id="IPR035906">
    <property type="entry name" value="MetI-like_sf"/>
</dbReference>
<evidence type="ECO:0000256" key="7">
    <source>
        <dbReference type="RuleBase" id="RU363032"/>
    </source>
</evidence>
<comment type="similarity">
    <text evidence="7">Belongs to the binding-protein-dependent transport system permease family.</text>
</comment>
<keyword evidence="6 7" id="KW-0472">Membrane</keyword>
<dbReference type="CDD" id="cd06261">
    <property type="entry name" value="TM_PBP2"/>
    <property type="match status" value="1"/>
</dbReference>
<evidence type="ECO:0000256" key="1">
    <source>
        <dbReference type="ARBA" id="ARBA00004651"/>
    </source>
</evidence>
<dbReference type="RefSeq" id="WP_317793934.1">
    <property type="nucleotide sequence ID" value="NZ_AP028461.1"/>
</dbReference>
<dbReference type="PANTHER" id="PTHR30193">
    <property type="entry name" value="ABC TRANSPORTER PERMEASE PROTEIN"/>
    <property type="match status" value="1"/>
</dbReference>
<proteinExistence type="inferred from homology"/>
<dbReference type="PROSITE" id="PS50928">
    <property type="entry name" value="ABC_TM1"/>
    <property type="match status" value="1"/>
</dbReference>
<dbReference type="Proteomes" id="UP001597183">
    <property type="component" value="Unassembled WGS sequence"/>
</dbReference>
<dbReference type="InterPro" id="IPR000515">
    <property type="entry name" value="MetI-like"/>
</dbReference>
<dbReference type="Gene3D" id="1.10.3720.10">
    <property type="entry name" value="MetI-like"/>
    <property type="match status" value="1"/>
</dbReference>
<keyword evidence="5 7" id="KW-1133">Transmembrane helix</keyword>
<evidence type="ECO:0000259" key="8">
    <source>
        <dbReference type="PROSITE" id="PS50928"/>
    </source>
</evidence>
<evidence type="ECO:0000256" key="6">
    <source>
        <dbReference type="ARBA" id="ARBA00023136"/>
    </source>
</evidence>
<evidence type="ECO:0000256" key="2">
    <source>
        <dbReference type="ARBA" id="ARBA00022448"/>
    </source>
</evidence>
<evidence type="ECO:0000256" key="4">
    <source>
        <dbReference type="ARBA" id="ARBA00022692"/>
    </source>
</evidence>
<dbReference type="Pfam" id="PF00528">
    <property type="entry name" value="BPD_transp_1"/>
    <property type="match status" value="1"/>
</dbReference>
<feature type="transmembrane region" description="Helical" evidence="7">
    <location>
        <begin position="200"/>
        <end position="224"/>
    </location>
</feature>
<name>A0ABW4A0M8_9ACTN</name>
<dbReference type="PANTHER" id="PTHR30193:SF37">
    <property type="entry name" value="INNER MEMBRANE ABC TRANSPORTER PERMEASE PROTEIN YCJO"/>
    <property type="match status" value="1"/>
</dbReference>
<feature type="transmembrane region" description="Helical" evidence="7">
    <location>
        <begin position="271"/>
        <end position="293"/>
    </location>
</feature>
<evidence type="ECO:0000256" key="5">
    <source>
        <dbReference type="ARBA" id="ARBA00022989"/>
    </source>
</evidence>
<comment type="subcellular location">
    <subcellularLocation>
        <location evidence="1 7">Cell membrane</location>
        <topology evidence="1 7">Multi-pass membrane protein</topology>
    </subcellularLocation>
</comment>
<organism evidence="9 10">
    <name type="scientific">Actinoplanes sichuanensis</name>
    <dbReference type="NCBI Taxonomy" id="512349"/>
    <lineage>
        <taxon>Bacteria</taxon>
        <taxon>Bacillati</taxon>
        <taxon>Actinomycetota</taxon>
        <taxon>Actinomycetes</taxon>
        <taxon>Micromonosporales</taxon>
        <taxon>Micromonosporaceae</taxon>
        <taxon>Actinoplanes</taxon>
    </lineage>
</organism>
<feature type="transmembrane region" description="Helical" evidence="7">
    <location>
        <begin position="21"/>
        <end position="41"/>
    </location>
</feature>
<keyword evidence="2 7" id="KW-0813">Transport</keyword>
<sequence length="301" mass="33403">MTARARALRSAWPQYLAISPFYLLFTVFLLGPTLFSLYLAFHRWDGIGEMQYVGLDQFRFLIEDQTFWLSVRNTLIIWVLSTVPMLLLALVLAALLNSTKRLVGFYRVALFIPNITSVVAVAIVFGALFATNSGLVNITLQGIGLPGVPWLTDPWAIKIVIAMLMTWQWTGYNALIYLAGMQSIPSELYEAAKIDGAGPVRAFFSVTVPMLRPIILFTVVVSTITGMQSFTEPQVLFGNNSAVNANSGGPGQAGLTMVLYFYRTAFGQNDYGYGAAIAWAVFLIVMVFTILNWRLVQRRAD</sequence>
<protein>
    <submittedName>
        <fullName evidence="9">Carbohydrate ABC transporter permease</fullName>
    </submittedName>
</protein>
<comment type="caution">
    <text evidence="9">The sequence shown here is derived from an EMBL/GenBank/DDBJ whole genome shotgun (WGS) entry which is preliminary data.</text>
</comment>
<keyword evidence="10" id="KW-1185">Reference proteome</keyword>
<dbReference type="EMBL" id="JBHTMK010000004">
    <property type="protein sequence ID" value="MFD1364149.1"/>
    <property type="molecule type" value="Genomic_DNA"/>
</dbReference>
<evidence type="ECO:0000313" key="10">
    <source>
        <dbReference type="Proteomes" id="UP001597183"/>
    </source>
</evidence>
<keyword evidence="4 7" id="KW-0812">Transmembrane</keyword>
<feature type="domain" description="ABC transmembrane type-1" evidence="8">
    <location>
        <begin position="71"/>
        <end position="292"/>
    </location>
</feature>
<evidence type="ECO:0000313" key="9">
    <source>
        <dbReference type="EMBL" id="MFD1364149.1"/>
    </source>
</evidence>
<reference evidence="10" key="1">
    <citation type="journal article" date="2019" name="Int. J. Syst. Evol. Microbiol.">
        <title>The Global Catalogue of Microorganisms (GCM) 10K type strain sequencing project: providing services to taxonomists for standard genome sequencing and annotation.</title>
        <authorList>
            <consortium name="The Broad Institute Genomics Platform"/>
            <consortium name="The Broad Institute Genome Sequencing Center for Infectious Disease"/>
            <person name="Wu L."/>
            <person name="Ma J."/>
        </authorList>
    </citation>
    <scope>NUCLEOTIDE SEQUENCE [LARGE SCALE GENOMIC DNA]</scope>
    <source>
        <strain evidence="10">CCM 7526</strain>
    </source>
</reference>
<keyword evidence="3" id="KW-1003">Cell membrane</keyword>
<feature type="transmembrane region" description="Helical" evidence="7">
    <location>
        <begin position="108"/>
        <end position="130"/>
    </location>
</feature>
<feature type="transmembrane region" description="Helical" evidence="7">
    <location>
        <begin position="75"/>
        <end position="96"/>
    </location>
</feature>